<evidence type="ECO:0000313" key="3">
    <source>
        <dbReference type="Proteomes" id="UP000887013"/>
    </source>
</evidence>
<dbReference type="Proteomes" id="UP000887013">
    <property type="component" value="Unassembled WGS sequence"/>
</dbReference>
<feature type="compositionally biased region" description="Basic and acidic residues" evidence="1">
    <location>
        <begin position="19"/>
        <end position="37"/>
    </location>
</feature>
<reference evidence="2" key="1">
    <citation type="submission" date="2020-08" db="EMBL/GenBank/DDBJ databases">
        <title>Multicomponent nature underlies the extraordinary mechanical properties of spider dragline silk.</title>
        <authorList>
            <person name="Kono N."/>
            <person name="Nakamura H."/>
            <person name="Mori M."/>
            <person name="Yoshida Y."/>
            <person name="Ohtoshi R."/>
            <person name="Malay A.D."/>
            <person name="Moran D.A.P."/>
            <person name="Tomita M."/>
            <person name="Numata K."/>
            <person name="Arakawa K."/>
        </authorList>
    </citation>
    <scope>NUCLEOTIDE SEQUENCE</scope>
</reference>
<dbReference type="EMBL" id="BMAW01013862">
    <property type="protein sequence ID" value="GFT36106.1"/>
    <property type="molecule type" value="Genomic_DNA"/>
</dbReference>
<feature type="non-terminal residue" evidence="2">
    <location>
        <position position="84"/>
    </location>
</feature>
<gene>
    <name evidence="2" type="ORF">NPIL_333391</name>
</gene>
<sequence length="84" mass="9518">WLGNLLHYKVLKPYPMGTLDEKAEQNGKSGKEDKDSENSDSEEQDELSKLTGNGDKSFEEDYKARLHEELLGRDTKGHIRAVTP</sequence>
<protein>
    <submittedName>
        <fullName evidence="2">Uncharacterized protein</fullName>
    </submittedName>
</protein>
<organism evidence="2 3">
    <name type="scientific">Nephila pilipes</name>
    <name type="common">Giant wood spider</name>
    <name type="synonym">Nephila maculata</name>
    <dbReference type="NCBI Taxonomy" id="299642"/>
    <lineage>
        <taxon>Eukaryota</taxon>
        <taxon>Metazoa</taxon>
        <taxon>Ecdysozoa</taxon>
        <taxon>Arthropoda</taxon>
        <taxon>Chelicerata</taxon>
        <taxon>Arachnida</taxon>
        <taxon>Araneae</taxon>
        <taxon>Araneomorphae</taxon>
        <taxon>Entelegynae</taxon>
        <taxon>Araneoidea</taxon>
        <taxon>Nephilidae</taxon>
        <taxon>Nephila</taxon>
    </lineage>
</organism>
<dbReference type="OrthoDB" id="10468344at2759"/>
<keyword evidence="3" id="KW-1185">Reference proteome</keyword>
<dbReference type="AlphaFoldDB" id="A0A8X6NVZ1"/>
<accession>A0A8X6NVZ1</accession>
<feature type="region of interest" description="Disordered" evidence="1">
    <location>
        <begin position="13"/>
        <end position="61"/>
    </location>
</feature>
<evidence type="ECO:0000313" key="2">
    <source>
        <dbReference type="EMBL" id="GFT36106.1"/>
    </source>
</evidence>
<proteinExistence type="predicted"/>
<comment type="caution">
    <text evidence="2">The sequence shown here is derived from an EMBL/GenBank/DDBJ whole genome shotgun (WGS) entry which is preliminary data.</text>
</comment>
<evidence type="ECO:0000256" key="1">
    <source>
        <dbReference type="SAM" id="MobiDB-lite"/>
    </source>
</evidence>
<name>A0A8X6NVZ1_NEPPI</name>